<dbReference type="GeneID" id="91098638"/>
<evidence type="ECO:0000313" key="3">
    <source>
        <dbReference type="EMBL" id="WWC93006.1"/>
    </source>
</evidence>
<evidence type="ECO:0000313" key="4">
    <source>
        <dbReference type="Proteomes" id="UP001355207"/>
    </source>
</evidence>
<keyword evidence="2" id="KW-0812">Transmembrane</keyword>
<keyword evidence="2" id="KW-1133">Transmembrane helix</keyword>
<name>A0AAX4K5V5_9TREE</name>
<protein>
    <submittedName>
        <fullName evidence="3">Uncharacterized protein</fullName>
    </submittedName>
</protein>
<dbReference type="AlphaFoldDB" id="A0AAX4K5V5"/>
<dbReference type="Proteomes" id="UP001355207">
    <property type="component" value="Chromosome 11"/>
</dbReference>
<feature type="region of interest" description="Disordered" evidence="1">
    <location>
        <begin position="35"/>
        <end position="60"/>
    </location>
</feature>
<sequence>MSTRTNYFVSRPPPLYPLMAHPPYTAPLIIPYDPPKSEYTSPTSPNNLPSPRQRTGHKAGPRGLSIIIPPPSKHFRNFQLIITDHSTINTTTRLKIQQKKAKISRSQLLSSCLNTTSCSSPSSVMLNPRRRSSEEYRVIWEEGSIGLGAIEDSSARYQGLIFVCLALFTLGFTLLVLSIIIPGHSVDIWQQSSSIIH</sequence>
<feature type="compositionally biased region" description="Low complexity" evidence="1">
    <location>
        <begin position="40"/>
        <end position="51"/>
    </location>
</feature>
<gene>
    <name evidence="3" type="ORF">L201_007970</name>
</gene>
<keyword evidence="2" id="KW-0472">Membrane</keyword>
<reference evidence="3 4" key="1">
    <citation type="submission" date="2024-01" db="EMBL/GenBank/DDBJ databases">
        <title>Comparative genomics of Cryptococcus and Kwoniella reveals pathogenesis evolution and contrasting modes of karyotype evolution via chromosome fusion or intercentromeric recombination.</title>
        <authorList>
            <person name="Coelho M.A."/>
            <person name="David-Palma M."/>
            <person name="Shea T."/>
            <person name="Bowers K."/>
            <person name="McGinley-Smith S."/>
            <person name="Mohammad A.W."/>
            <person name="Gnirke A."/>
            <person name="Yurkov A.M."/>
            <person name="Nowrousian M."/>
            <person name="Sun S."/>
            <person name="Cuomo C.A."/>
            <person name="Heitman J."/>
        </authorList>
    </citation>
    <scope>NUCLEOTIDE SEQUENCE [LARGE SCALE GENOMIC DNA]</scope>
    <source>
        <strain evidence="3 4">CBS 6074</strain>
    </source>
</reference>
<dbReference type="RefSeq" id="XP_066079768.1">
    <property type="nucleotide sequence ID" value="XM_066223671.1"/>
</dbReference>
<dbReference type="EMBL" id="CP144108">
    <property type="protein sequence ID" value="WWC93006.1"/>
    <property type="molecule type" value="Genomic_DNA"/>
</dbReference>
<proteinExistence type="predicted"/>
<organism evidence="3 4">
    <name type="scientific">Kwoniella dendrophila CBS 6074</name>
    <dbReference type="NCBI Taxonomy" id="1295534"/>
    <lineage>
        <taxon>Eukaryota</taxon>
        <taxon>Fungi</taxon>
        <taxon>Dikarya</taxon>
        <taxon>Basidiomycota</taxon>
        <taxon>Agaricomycotina</taxon>
        <taxon>Tremellomycetes</taxon>
        <taxon>Tremellales</taxon>
        <taxon>Cryptococcaceae</taxon>
        <taxon>Kwoniella</taxon>
    </lineage>
</organism>
<keyword evidence="4" id="KW-1185">Reference proteome</keyword>
<feature type="transmembrane region" description="Helical" evidence="2">
    <location>
        <begin position="160"/>
        <end position="181"/>
    </location>
</feature>
<evidence type="ECO:0000256" key="1">
    <source>
        <dbReference type="SAM" id="MobiDB-lite"/>
    </source>
</evidence>
<evidence type="ECO:0000256" key="2">
    <source>
        <dbReference type="SAM" id="Phobius"/>
    </source>
</evidence>
<accession>A0AAX4K5V5</accession>